<accession>A0A7K1J783</accession>
<evidence type="ECO:0000256" key="1">
    <source>
        <dbReference type="SAM" id="Coils"/>
    </source>
</evidence>
<keyword evidence="3" id="KW-1133">Transmembrane helix</keyword>
<sequence>MSVSQISRELEQIRSKRVGAEKKVGEYRALESKKRTEADKIATIILKTSSESTRRRKQAERERHLSEAQSAGKKAIEWQKKVNSYSQKENTLQQRLSKAQSEEMSKVEKQRQREYQKEISNLRATQSKLNSRINDAEQQVGFIMRAFPKPKQEKLRVLVLTSNPYGDLRVDREQKRIKQAVQNATHRDWIEMQFRPAATLDDLFDGLASFPLILCILQVIQMNPLFFLNKIKMKK</sequence>
<feature type="transmembrane region" description="Helical" evidence="3">
    <location>
        <begin position="207"/>
        <end position="228"/>
    </location>
</feature>
<evidence type="ECO:0000313" key="4">
    <source>
        <dbReference type="EMBL" id="MUH60482.1"/>
    </source>
</evidence>
<gene>
    <name evidence="4" type="ORF">GSD1FS_1855</name>
</gene>
<evidence type="ECO:0000313" key="5">
    <source>
        <dbReference type="Proteomes" id="UP000487882"/>
    </source>
</evidence>
<dbReference type="Proteomes" id="UP000487882">
    <property type="component" value="Unassembled WGS sequence"/>
</dbReference>
<keyword evidence="5" id="KW-1185">Reference proteome</keyword>
<keyword evidence="3" id="KW-0812">Transmembrane</keyword>
<protein>
    <submittedName>
        <fullName evidence="4">Uncharacterized protein</fullName>
    </submittedName>
</protein>
<comment type="caution">
    <text evidence="4">The sequence shown here is derived from an EMBL/GenBank/DDBJ whole genome shotgun (WGS) entry which is preliminary data.</text>
</comment>
<evidence type="ECO:0000256" key="3">
    <source>
        <dbReference type="SAM" id="Phobius"/>
    </source>
</evidence>
<proteinExistence type="predicted"/>
<feature type="coiled-coil region" evidence="1">
    <location>
        <begin position="82"/>
        <end position="139"/>
    </location>
</feature>
<reference evidence="4 5" key="1">
    <citation type="submission" date="2019-09" db="EMBL/GenBank/DDBJ databases">
        <title>Bifidobacterium canis sp. nov., isolated from the digestive tract of German Shepherd dog puppy.</title>
        <authorList>
            <person name="Bunesova V."/>
        </authorList>
    </citation>
    <scope>NUCLEOTIDE SEQUENCE [LARGE SCALE GENOMIC DNA]</scope>
    <source>
        <strain evidence="4 5">GSD1FS</strain>
    </source>
</reference>
<keyword evidence="1" id="KW-0175">Coiled coil</keyword>
<name>A0A7K1J783_9BIFI</name>
<organism evidence="4 5">
    <name type="scientific">Bifidobacterium canis</name>
    <dbReference type="NCBI Taxonomy" id="2610880"/>
    <lineage>
        <taxon>Bacteria</taxon>
        <taxon>Bacillati</taxon>
        <taxon>Actinomycetota</taxon>
        <taxon>Actinomycetes</taxon>
        <taxon>Bifidobacteriales</taxon>
        <taxon>Bifidobacteriaceae</taxon>
        <taxon>Bifidobacterium</taxon>
    </lineage>
</organism>
<dbReference type="EMBL" id="WNLP01000011">
    <property type="protein sequence ID" value="MUH60482.1"/>
    <property type="molecule type" value="Genomic_DNA"/>
</dbReference>
<feature type="region of interest" description="Disordered" evidence="2">
    <location>
        <begin position="47"/>
        <end position="73"/>
    </location>
</feature>
<keyword evidence="3" id="KW-0472">Membrane</keyword>
<dbReference type="AlphaFoldDB" id="A0A7K1J783"/>
<evidence type="ECO:0000256" key="2">
    <source>
        <dbReference type="SAM" id="MobiDB-lite"/>
    </source>
</evidence>